<evidence type="ECO:0000313" key="4">
    <source>
        <dbReference type="Proteomes" id="UP000005240"/>
    </source>
</evidence>
<accession>A0A180GB95</accession>
<feature type="region of interest" description="Disordered" evidence="1">
    <location>
        <begin position="1"/>
        <end position="174"/>
    </location>
</feature>
<evidence type="ECO:0000313" key="3">
    <source>
        <dbReference type="EnsemblFungi" id="PTTG_28581-t43_1-p1"/>
    </source>
</evidence>
<proteinExistence type="predicted"/>
<feature type="compositionally biased region" description="Basic and acidic residues" evidence="1">
    <location>
        <begin position="1"/>
        <end position="11"/>
    </location>
</feature>
<dbReference type="EMBL" id="ADAS02000119">
    <property type="protein sequence ID" value="OAV89738.1"/>
    <property type="molecule type" value="Genomic_DNA"/>
</dbReference>
<feature type="compositionally biased region" description="Low complexity" evidence="1">
    <location>
        <begin position="94"/>
        <end position="106"/>
    </location>
</feature>
<dbReference type="VEuPathDB" id="FungiDB:PTTG_28581"/>
<protein>
    <submittedName>
        <fullName evidence="2 3">Uncharacterized protein</fullName>
    </submittedName>
</protein>
<feature type="compositionally biased region" description="Low complexity" evidence="1">
    <location>
        <begin position="141"/>
        <end position="162"/>
    </location>
</feature>
<organism evidence="2">
    <name type="scientific">Puccinia triticina (isolate 1-1 / race 1 (BBBD))</name>
    <name type="common">Brown leaf rust fungus</name>
    <dbReference type="NCBI Taxonomy" id="630390"/>
    <lineage>
        <taxon>Eukaryota</taxon>
        <taxon>Fungi</taxon>
        <taxon>Dikarya</taxon>
        <taxon>Basidiomycota</taxon>
        <taxon>Pucciniomycotina</taxon>
        <taxon>Pucciniomycetes</taxon>
        <taxon>Pucciniales</taxon>
        <taxon>Pucciniaceae</taxon>
        <taxon>Puccinia</taxon>
    </lineage>
</organism>
<evidence type="ECO:0000313" key="2">
    <source>
        <dbReference type="EMBL" id="OAV89738.1"/>
    </source>
</evidence>
<keyword evidence="4" id="KW-1185">Reference proteome</keyword>
<feature type="compositionally biased region" description="Low complexity" evidence="1">
    <location>
        <begin position="114"/>
        <end position="134"/>
    </location>
</feature>
<evidence type="ECO:0000256" key="1">
    <source>
        <dbReference type="SAM" id="MobiDB-lite"/>
    </source>
</evidence>
<reference evidence="2" key="2">
    <citation type="submission" date="2016-05" db="EMBL/GenBank/DDBJ databases">
        <title>Comparative analysis highlights variable genome content of wheat rusts and divergence of the mating loci.</title>
        <authorList>
            <person name="Cuomo C.A."/>
            <person name="Bakkeren G."/>
            <person name="Szabo L."/>
            <person name="Khalil H."/>
            <person name="Joly D."/>
            <person name="Goldberg J."/>
            <person name="Young S."/>
            <person name="Zeng Q."/>
            <person name="Fellers J."/>
        </authorList>
    </citation>
    <scope>NUCLEOTIDE SEQUENCE [LARGE SCALE GENOMIC DNA]</scope>
    <source>
        <strain evidence="2">1-1 BBBD Race 1</strain>
    </source>
</reference>
<dbReference type="AlphaFoldDB" id="A0A180GB95"/>
<reference evidence="3 4" key="3">
    <citation type="journal article" date="2017" name="G3 (Bethesda)">
        <title>Comparative analysis highlights variable genome content of wheat rusts and divergence of the mating loci.</title>
        <authorList>
            <person name="Cuomo C.A."/>
            <person name="Bakkeren G."/>
            <person name="Khalil H.B."/>
            <person name="Panwar V."/>
            <person name="Joly D."/>
            <person name="Linning R."/>
            <person name="Sakthikumar S."/>
            <person name="Song X."/>
            <person name="Adiconis X."/>
            <person name="Fan L."/>
            <person name="Goldberg J.M."/>
            <person name="Levin J.Z."/>
            <person name="Young S."/>
            <person name="Zeng Q."/>
            <person name="Anikster Y."/>
            <person name="Bruce M."/>
            <person name="Wang M."/>
            <person name="Yin C."/>
            <person name="McCallum B."/>
            <person name="Szabo L.J."/>
            <person name="Hulbert S."/>
            <person name="Chen X."/>
            <person name="Fellers J.P."/>
        </authorList>
    </citation>
    <scope>NUCLEOTIDE SEQUENCE</scope>
    <source>
        <strain evidence="4">Isolate 1-1 / race 1 (BBBD)</strain>
        <strain evidence="3">isolate 1-1 / race 1 (BBBD)</strain>
    </source>
</reference>
<dbReference type="EnsemblFungi" id="PTTG_28581-t43_1">
    <property type="protein sequence ID" value="PTTG_28581-t43_1-p1"/>
    <property type="gene ID" value="PTTG_28581"/>
</dbReference>
<reference evidence="2" key="1">
    <citation type="submission" date="2009-11" db="EMBL/GenBank/DDBJ databases">
        <authorList>
            <consortium name="The Broad Institute Genome Sequencing Platform"/>
            <person name="Ward D."/>
            <person name="Feldgarden M."/>
            <person name="Earl A."/>
            <person name="Young S.K."/>
            <person name="Zeng Q."/>
            <person name="Koehrsen M."/>
            <person name="Alvarado L."/>
            <person name="Berlin A."/>
            <person name="Bochicchio J."/>
            <person name="Borenstein D."/>
            <person name="Chapman S.B."/>
            <person name="Chen Z."/>
            <person name="Engels R."/>
            <person name="Freedman E."/>
            <person name="Gellesch M."/>
            <person name="Goldberg J."/>
            <person name="Griggs A."/>
            <person name="Gujja S."/>
            <person name="Heilman E."/>
            <person name="Heiman D."/>
            <person name="Hepburn T."/>
            <person name="Howarth C."/>
            <person name="Jen D."/>
            <person name="Larson L."/>
            <person name="Lewis B."/>
            <person name="Mehta T."/>
            <person name="Park D."/>
            <person name="Pearson M."/>
            <person name="Roberts A."/>
            <person name="Saif S."/>
            <person name="Shea T."/>
            <person name="Shenoy N."/>
            <person name="Sisk P."/>
            <person name="Stolte C."/>
            <person name="Sykes S."/>
            <person name="Thomson T."/>
            <person name="Walk T."/>
            <person name="White J."/>
            <person name="Yandava C."/>
            <person name="Izard J."/>
            <person name="Baranova O.V."/>
            <person name="Blanton J.M."/>
            <person name="Tanner A.C."/>
            <person name="Dewhirst F.E."/>
            <person name="Haas B."/>
            <person name="Nusbaum C."/>
            <person name="Birren B."/>
        </authorList>
    </citation>
    <scope>NUCLEOTIDE SEQUENCE [LARGE SCALE GENOMIC DNA]</scope>
    <source>
        <strain evidence="2">1-1 BBBD Race 1</strain>
    </source>
</reference>
<name>A0A180GB95_PUCT1</name>
<sequence>MIAPVIDDRSAAPHSCHTVAQQSASTARRHAEKAGGLITLPPTGLCLPPETAQSTSPSTSRPPPHPPSSTTTSSRLAAASATCSCSPSPPSPSVSPHSPSSSTRPTQPLPLPHASPSSSSTSTSASSRRPNSSPQTSSAGSTRSPTSLRSSASPDSDPDNPLLNPPDDHSPHPILPLLLSARQAWQSTLQSQPLSLQQARIYYHQKFYPLQPPPGFGQWFQFARLHNFTSAPSHGL</sequence>
<gene>
    <name evidence="2" type="ORF">PTTG_28581</name>
</gene>
<reference evidence="3" key="4">
    <citation type="submission" date="2025-05" db="UniProtKB">
        <authorList>
            <consortium name="EnsemblFungi"/>
        </authorList>
    </citation>
    <scope>IDENTIFICATION</scope>
    <source>
        <strain evidence="3">isolate 1-1 / race 1 (BBBD)</strain>
    </source>
</reference>
<feature type="compositionally biased region" description="Low complexity" evidence="1">
    <location>
        <begin position="68"/>
        <end position="86"/>
    </location>
</feature>
<dbReference type="Proteomes" id="UP000005240">
    <property type="component" value="Unassembled WGS sequence"/>
</dbReference>